<dbReference type="OrthoDB" id="1045822at2759"/>
<evidence type="ECO:0000313" key="2">
    <source>
        <dbReference type="Proteomes" id="UP000316621"/>
    </source>
</evidence>
<accession>A0A4Y7IUT0</accession>
<protein>
    <submittedName>
        <fullName evidence="1">Uncharacterized protein</fullName>
    </submittedName>
</protein>
<sequence length="149" mass="16355">MLGGNGDVQKAHSTAEMPWSTGLFSCHENLKNALLTTVLPCVTFGQIAEIVDEGETNSAKAGFICCLTANIPCWGKLKGCKYRGKLRRKFNLVEEPLGDSLSHVLCPLCSLCQEFRELKNRGLDPSLGWEEASIVAQNKIPPVNQTMFK</sequence>
<dbReference type="PANTHER" id="PTHR15907">
    <property type="entry name" value="DUF614 FAMILY PROTEIN-RELATED"/>
    <property type="match status" value="1"/>
</dbReference>
<dbReference type="Pfam" id="PF04749">
    <property type="entry name" value="PLAC8"/>
    <property type="match status" value="1"/>
</dbReference>
<keyword evidence="2" id="KW-1185">Reference proteome</keyword>
<organism evidence="1 2">
    <name type="scientific">Papaver somniferum</name>
    <name type="common">Opium poppy</name>
    <dbReference type="NCBI Taxonomy" id="3469"/>
    <lineage>
        <taxon>Eukaryota</taxon>
        <taxon>Viridiplantae</taxon>
        <taxon>Streptophyta</taxon>
        <taxon>Embryophyta</taxon>
        <taxon>Tracheophyta</taxon>
        <taxon>Spermatophyta</taxon>
        <taxon>Magnoliopsida</taxon>
        <taxon>Ranunculales</taxon>
        <taxon>Papaveraceae</taxon>
        <taxon>Papaveroideae</taxon>
        <taxon>Papaver</taxon>
    </lineage>
</organism>
<evidence type="ECO:0000313" key="1">
    <source>
        <dbReference type="EMBL" id="RZC51248.1"/>
    </source>
</evidence>
<dbReference type="NCBIfam" id="TIGR01571">
    <property type="entry name" value="A_thal_Cys_rich"/>
    <property type="match status" value="1"/>
</dbReference>
<name>A0A4Y7IUT0_PAPSO</name>
<gene>
    <name evidence="1" type="ORF">C5167_019672</name>
</gene>
<dbReference type="AlphaFoldDB" id="A0A4Y7IUT0"/>
<dbReference type="OMA" id="CCLTANI"/>
<proteinExistence type="predicted"/>
<dbReference type="Gramene" id="RZC51248">
    <property type="protein sequence ID" value="RZC51248"/>
    <property type="gene ID" value="C5167_019672"/>
</dbReference>
<reference evidence="1 2" key="1">
    <citation type="journal article" date="2018" name="Science">
        <title>The opium poppy genome and morphinan production.</title>
        <authorList>
            <person name="Guo L."/>
            <person name="Winzer T."/>
            <person name="Yang X."/>
            <person name="Li Y."/>
            <person name="Ning Z."/>
            <person name="He Z."/>
            <person name="Teodor R."/>
            <person name="Lu Y."/>
            <person name="Bowser T.A."/>
            <person name="Graham I.A."/>
            <person name="Ye K."/>
        </authorList>
    </citation>
    <scope>NUCLEOTIDE SEQUENCE [LARGE SCALE GENOMIC DNA]</scope>
    <source>
        <strain evidence="2">cv. HN1</strain>
        <tissue evidence="1">Leaves</tissue>
    </source>
</reference>
<dbReference type="InterPro" id="IPR006461">
    <property type="entry name" value="PLAC_motif_containing"/>
</dbReference>
<dbReference type="EMBL" id="CM010716">
    <property type="protein sequence ID" value="RZC51248.1"/>
    <property type="molecule type" value="Genomic_DNA"/>
</dbReference>
<dbReference type="Proteomes" id="UP000316621">
    <property type="component" value="Chromosome 2"/>
</dbReference>